<organism evidence="4 5">
    <name type="scientific">Paenibacillus arenilitoris</name>
    <dbReference type="NCBI Taxonomy" id="2772299"/>
    <lineage>
        <taxon>Bacteria</taxon>
        <taxon>Bacillati</taxon>
        <taxon>Bacillota</taxon>
        <taxon>Bacilli</taxon>
        <taxon>Bacillales</taxon>
        <taxon>Paenibacillaceae</taxon>
        <taxon>Paenibacillus</taxon>
    </lineage>
</organism>
<feature type="short sequence motif" description="HXTX 2" evidence="2">
    <location>
        <begin position="136"/>
        <end position="139"/>
    </location>
</feature>
<evidence type="ECO:0000256" key="2">
    <source>
        <dbReference type="HAMAP-Rule" id="MF_01940"/>
    </source>
</evidence>
<dbReference type="RefSeq" id="WP_190860591.1">
    <property type="nucleotide sequence ID" value="NZ_JACXIY010000012.1"/>
</dbReference>
<dbReference type="AlphaFoldDB" id="A0A927H5V1"/>
<dbReference type="EC" id="3.1.4.58" evidence="2"/>
<proteinExistence type="inferred from homology"/>
<evidence type="ECO:0000313" key="5">
    <source>
        <dbReference type="Proteomes" id="UP000632125"/>
    </source>
</evidence>
<comment type="function">
    <text evidence="2">Hydrolyzes RNA 2',3'-cyclic phosphodiester to an RNA 2'-phosphomonoester.</text>
</comment>
<dbReference type="EMBL" id="JACXIY010000012">
    <property type="protein sequence ID" value="MBD2868923.1"/>
    <property type="molecule type" value="Genomic_DNA"/>
</dbReference>
<dbReference type="Proteomes" id="UP000632125">
    <property type="component" value="Unassembled WGS sequence"/>
</dbReference>
<feature type="active site" description="Proton acceptor" evidence="2">
    <location>
        <position position="136"/>
    </location>
</feature>
<dbReference type="GO" id="GO:0004113">
    <property type="term" value="F:2',3'-cyclic-nucleotide 3'-phosphodiesterase activity"/>
    <property type="evidence" value="ECO:0007669"/>
    <property type="project" value="InterPro"/>
</dbReference>
<dbReference type="InterPro" id="IPR004175">
    <property type="entry name" value="RNA_CPDase"/>
</dbReference>
<keyword evidence="5" id="KW-1185">Reference proteome</keyword>
<comment type="caution">
    <text evidence="4">The sequence shown here is derived from an EMBL/GenBank/DDBJ whole genome shotgun (WGS) entry which is preliminary data.</text>
</comment>
<dbReference type="PANTHER" id="PTHR35561">
    <property type="entry name" value="RNA 2',3'-CYCLIC PHOSPHODIESTERASE"/>
    <property type="match status" value="1"/>
</dbReference>
<keyword evidence="1 2" id="KW-0378">Hydrolase</keyword>
<feature type="active site" description="Proton donor" evidence="2">
    <location>
        <position position="50"/>
    </location>
</feature>
<feature type="domain" description="Phosphoesterase HXTX" evidence="3">
    <location>
        <begin position="17"/>
        <end position="100"/>
    </location>
</feature>
<protein>
    <recommendedName>
        <fullName evidence="2">RNA 2',3'-cyclic phosphodiesterase</fullName>
        <shortName evidence="2">RNA 2',3'-CPDase</shortName>
        <ecNumber evidence="2">3.1.4.58</ecNumber>
    </recommendedName>
</protein>
<reference evidence="4" key="1">
    <citation type="submission" date="2020-09" db="EMBL/GenBank/DDBJ databases">
        <title>A novel bacterium of genus Paenibacillus, isolated from South China Sea.</title>
        <authorList>
            <person name="Huang H."/>
            <person name="Mo K."/>
            <person name="Hu Y."/>
        </authorList>
    </citation>
    <scope>NUCLEOTIDE SEQUENCE</scope>
    <source>
        <strain evidence="4">IB182493</strain>
    </source>
</reference>
<accession>A0A927H5V1</accession>
<dbReference type="HAMAP" id="MF_01940">
    <property type="entry name" value="RNA_CPDase"/>
    <property type="match status" value="1"/>
</dbReference>
<sequence length="193" mass="20859">MNRSAPNSDTMRLFVAVPIPADIAGELKEWTDRARSRLPFRKWTHPQDYHITLQFLGDTSASAVGALHEALRGVRGGPFPLRLDGAGTFGSPPAAPRVLWAAVIGGRDALTALHLSVAQATLPLGFAKEERPYSPHVTLARGYAGGSVPMPPGAVADAPRGARWEADRFVLMRTHMHASPMYESIGEYTLVKP</sequence>
<name>A0A927H5V1_9BACL</name>
<dbReference type="InterPro" id="IPR014051">
    <property type="entry name" value="Phosphoesterase_HXTX"/>
</dbReference>
<evidence type="ECO:0000313" key="4">
    <source>
        <dbReference type="EMBL" id="MBD2868923.1"/>
    </source>
</evidence>
<dbReference type="Gene3D" id="3.90.1140.10">
    <property type="entry name" value="Cyclic phosphodiesterase"/>
    <property type="match status" value="1"/>
</dbReference>
<comment type="catalytic activity">
    <reaction evidence="2">
        <text>a 3'-end 2',3'-cyclophospho-ribonucleotide-RNA + H2O = a 3'-end 2'-phospho-ribonucleotide-RNA + H(+)</text>
        <dbReference type="Rhea" id="RHEA:11828"/>
        <dbReference type="Rhea" id="RHEA-COMP:10464"/>
        <dbReference type="Rhea" id="RHEA-COMP:17353"/>
        <dbReference type="ChEBI" id="CHEBI:15377"/>
        <dbReference type="ChEBI" id="CHEBI:15378"/>
        <dbReference type="ChEBI" id="CHEBI:83064"/>
        <dbReference type="ChEBI" id="CHEBI:173113"/>
        <dbReference type="EC" id="3.1.4.58"/>
    </reaction>
</comment>
<evidence type="ECO:0000256" key="1">
    <source>
        <dbReference type="ARBA" id="ARBA00022801"/>
    </source>
</evidence>
<feature type="short sequence motif" description="HXTX 1" evidence="2">
    <location>
        <begin position="50"/>
        <end position="53"/>
    </location>
</feature>
<dbReference type="PANTHER" id="PTHR35561:SF1">
    <property type="entry name" value="RNA 2',3'-CYCLIC PHOSPHODIESTERASE"/>
    <property type="match status" value="1"/>
</dbReference>
<dbReference type="NCBIfam" id="TIGR02258">
    <property type="entry name" value="2_5_ligase"/>
    <property type="match status" value="1"/>
</dbReference>
<evidence type="ECO:0000259" key="3">
    <source>
        <dbReference type="Pfam" id="PF02834"/>
    </source>
</evidence>
<dbReference type="GO" id="GO:0008664">
    <property type="term" value="F:RNA 2',3'-cyclic 3'-phosphodiesterase activity"/>
    <property type="evidence" value="ECO:0007669"/>
    <property type="project" value="UniProtKB-EC"/>
</dbReference>
<gene>
    <name evidence="4" type="primary">thpR</name>
    <name evidence="4" type="ORF">IDH41_10060</name>
</gene>
<comment type="similarity">
    <text evidence="2">Belongs to the 2H phosphoesterase superfamily. ThpR family.</text>
</comment>
<dbReference type="Pfam" id="PF02834">
    <property type="entry name" value="LigT_PEase"/>
    <property type="match status" value="1"/>
</dbReference>
<dbReference type="InterPro" id="IPR009097">
    <property type="entry name" value="Cyclic_Pdiesterase"/>
</dbReference>
<dbReference type="SUPFAM" id="SSF55144">
    <property type="entry name" value="LigT-like"/>
    <property type="match status" value="1"/>
</dbReference>